<dbReference type="AlphaFoldDB" id="A0A410DUG6"/>
<gene>
    <name evidence="3" type="ORF">C1I91_14345</name>
</gene>
<sequence>MKKACIYKSAHVVLAATGFCFGVSIFFIHQYIRLKLVMLFWGFVIITLTSTGLLLGVLIKQLYQYSNKDPLTGLNNRRYFYDTLSYEIEKLKKYKNHLSLAIIDIDNFKNINDTYGHIEGDRVLQELSNILRKSVREYDTVARWGGEEFAIILPRTDNDGAFALGERIRKIVEAYAFGCNVTISIGIASIKDSIEIEKFIILADETLYKAKKKKNRVESRC</sequence>
<dbReference type="InterPro" id="IPR029787">
    <property type="entry name" value="Nucleotide_cyclase"/>
</dbReference>
<dbReference type="EMBL" id="CP025746">
    <property type="protein sequence ID" value="QAA32719.1"/>
    <property type="molecule type" value="Genomic_DNA"/>
</dbReference>
<protein>
    <submittedName>
        <fullName evidence="3">GGDEF domain-containing protein</fullName>
    </submittedName>
</protein>
<dbReference type="Pfam" id="PF00990">
    <property type="entry name" value="GGDEF"/>
    <property type="match status" value="1"/>
</dbReference>
<dbReference type="Gene3D" id="3.30.70.270">
    <property type="match status" value="1"/>
</dbReference>
<proteinExistence type="predicted"/>
<evidence type="ECO:0000313" key="4">
    <source>
        <dbReference type="Proteomes" id="UP000286268"/>
    </source>
</evidence>
<dbReference type="Proteomes" id="UP000286268">
    <property type="component" value="Chromosome"/>
</dbReference>
<dbReference type="PANTHER" id="PTHR45138">
    <property type="entry name" value="REGULATORY COMPONENTS OF SENSORY TRANSDUCTION SYSTEM"/>
    <property type="match status" value="1"/>
</dbReference>
<dbReference type="InterPro" id="IPR050469">
    <property type="entry name" value="Diguanylate_Cyclase"/>
</dbReference>
<feature type="domain" description="GGDEF" evidence="2">
    <location>
        <begin position="96"/>
        <end position="221"/>
    </location>
</feature>
<dbReference type="GO" id="GO:0005886">
    <property type="term" value="C:plasma membrane"/>
    <property type="evidence" value="ECO:0007669"/>
    <property type="project" value="TreeGrafter"/>
</dbReference>
<accession>A0A410DUG6</accession>
<dbReference type="InterPro" id="IPR000160">
    <property type="entry name" value="GGDEF_dom"/>
</dbReference>
<dbReference type="GO" id="GO:1902201">
    <property type="term" value="P:negative regulation of bacterial-type flagellum-dependent cell motility"/>
    <property type="evidence" value="ECO:0007669"/>
    <property type="project" value="TreeGrafter"/>
</dbReference>
<dbReference type="PROSITE" id="PS50887">
    <property type="entry name" value="GGDEF"/>
    <property type="match status" value="1"/>
</dbReference>
<dbReference type="PANTHER" id="PTHR45138:SF9">
    <property type="entry name" value="DIGUANYLATE CYCLASE DGCM-RELATED"/>
    <property type="match status" value="1"/>
</dbReference>
<dbReference type="InterPro" id="IPR043128">
    <property type="entry name" value="Rev_trsase/Diguanyl_cyclase"/>
</dbReference>
<dbReference type="SMART" id="SM00267">
    <property type="entry name" value="GGDEF"/>
    <property type="match status" value="1"/>
</dbReference>
<keyword evidence="4" id="KW-1185">Reference proteome</keyword>
<evidence type="ECO:0000313" key="3">
    <source>
        <dbReference type="EMBL" id="QAA32719.1"/>
    </source>
</evidence>
<keyword evidence="1" id="KW-0812">Transmembrane</keyword>
<feature type="transmembrane region" description="Helical" evidence="1">
    <location>
        <begin position="38"/>
        <end position="59"/>
    </location>
</feature>
<reference evidence="3 4" key="1">
    <citation type="submission" date="2018-01" db="EMBL/GenBank/DDBJ databases">
        <title>Genome Sequencing and Assembly of Anaerobacter polyendosporus strain CT4.</title>
        <authorList>
            <person name="Tachaapaikoon C."/>
            <person name="Sutheeworapong S."/>
            <person name="Jenjaroenpun P."/>
            <person name="Wongsurawat T."/>
            <person name="Nookeaw I."/>
            <person name="Cheawchanlertfa P."/>
            <person name="Kosugi A."/>
            <person name="Cheevadhanarak S."/>
            <person name="Ratanakhanokchai K."/>
        </authorList>
    </citation>
    <scope>NUCLEOTIDE SEQUENCE [LARGE SCALE GENOMIC DNA]</scope>
    <source>
        <strain evidence="3 4">CT4</strain>
    </source>
</reference>
<dbReference type="OrthoDB" id="9805474at2"/>
<dbReference type="CDD" id="cd01949">
    <property type="entry name" value="GGDEF"/>
    <property type="match status" value="1"/>
</dbReference>
<dbReference type="GO" id="GO:0043709">
    <property type="term" value="P:cell adhesion involved in single-species biofilm formation"/>
    <property type="evidence" value="ECO:0007669"/>
    <property type="project" value="TreeGrafter"/>
</dbReference>
<dbReference type="GO" id="GO:0052621">
    <property type="term" value="F:diguanylate cyclase activity"/>
    <property type="evidence" value="ECO:0007669"/>
    <property type="project" value="TreeGrafter"/>
</dbReference>
<organism evidence="3 4">
    <name type="scientific">Clostridium manihotivorum</name>
    <dbReference type="NCBI Taxonomy" id="2320868"/>
    <lineage>
        <taxon>Bacteria</taxon>
        <taxon>Bacillati</taxon>
        <taxon>Bacillota</taxon>
        <taxon>Clostridia</taxon>
        <taxon>Eubacteriales</taxon>
        <taxon>Clostridiaceae</taxon>
        <taxon>Clostridium</taxon>
    </lineage>
</organism>
<dbReference type="FunFam" id="3.30.70.270:FF:000001">
    <property type="entry name" value="Diguanylate cyclase domain protein"/>
    <property type="match status" value="1"/>
</dbReference>
<dbReference type="KEGG" id="cmah:C1I91_14345"/>
<dbReference type="NCBIfam" id="TIGR00254">
    <property type="entry name" value="GGDEF"/>
    <property type="match status" value="1"/>
</dbReference>
<evidence type="ECO:0000256" key="1">
    <source>
        <dbReference type="SAM" id="Phobius"/>
    </source>
</evidence>
<dbReference type="SUPFAM" id="SSF55073">
    <property type="entry name" value="Nucleotide cyclase"/>
    <property type="match status" value="1"/>
</dbReference>
<evidence type="ECO:0000259" key="2">
    <source>
        <dbReference type="PROSITE" id="PS50887"/>
    </source>
</evidence>
<keyword evidence="1" id="KW-0472">Membrane</keyword>
<feature type="transmembrane region" description="Helical" evidence="1">
    <location>
        <begin position="12"/>
        <end position="32"/>
    </location>
</feature>
<keyword evidence="1" id="KW-1133">Transmembrane helix</keyword>
<name>A0A410DUG6_9CLOT</name>
<dbReference type="RefSeq" id="WP_021656811.1">
    <property type="nucleotide sequence ID" value="NZ_CP025746.1"/>
</dbReference>